<organism evidence="7 8">
    <name type="scientific">Aquatica leii</name>
    <dbReference type="NCBI Taxonomy" id="1421715"/>
    <lineage>
        <taxon>Eukaryota</taxon>
        <taxon>Metazoa</taxon>
        <taxon>Ecdysozoa</taxon>
        <taxon>Arthropoda</taxon>
        <taxon>Hexapoda</taxon>
        <taxon>Insecta</taxon>
        <taxon>Pterygota</taxon>
        <taxon>Neoptera</taxon>
        <taxon>Endopterygota</taxon>
        <taxon>Coleoptera</taxon>
        <taxon>Polyphaga</taxon>
        <taxon>Elateriformia</taxon>
        <taxon>Elateroidea</taxon>
        <taxon>Lampyridae</taxon>
        <taxon>Luciolinae</taxon>
        <taxon>Aquatica</taxon>
    </lineage>
</organism>
<dbReference type="GO" id="GO:0005768">
    <property type="term" value="C:endosome"/>
    <property type="evidence" value="ECO:0007669"/>
    <property type="project" value="TreeGrafter"/>
</dbReference>
<evidence type="ECO:0000256" key="2">
    <source>
        <dbReference type="ARBA" id="ARBA00022448"/>
    </source>
</evidence>
<dbReference type="GO" id="GO:0043130">
    <property type="term" value="F:ubiquitin binding"/>
    <property type="evidence" value="ECO:0007669"/>
    <property type="project" value="InterPro"/>
</dbReference>
<dbReference type="GO" id="GO:0007165">
    <property type="term" value="P:signal transduction"/>
    <property type="evidence" value="ECO:0007669"/>
    <property type="project" value="TreeGrafter"/>
</dbReference>
<dbReference type="GO" id="GO:0015031">
    <property type="term" value="P:protein transport"/>
    <property type="evidence" value="ECO:0007669"/>
    <property type="project" value="UniProtKB-KW"/>
</dbReference>
<feature type="compositionally biased region" description="Polar residues" evidence="4">
    <location>
        <begin position="458"/>
        <end position="472"/>
    </location>
</feature>
<dbReference type="InterPro" id="IPR008942">
    <property type="entry name" value="ENTH_VHS"/>
</dbReference>
<accession>A0AAN7P805</accession>
<dbReference type="PIRSF" id="PIRSF036948">
    <property type="entry name" value="TOM1"/>
    <property type="match status" value="1"/>
</dbReference>
<name>A0AAN7P805_9COLE</name>
<dbReference type="PANTHER" id="PTHR13856:SF137">
    <property type="entry name" value="GH05942P"/>
    <property type="match status" value="1"/>
</dbReference>
<evidence type="ECO:0000259" key="5">
    <source>
        <dbReference type="PROSITE" id="PS50179"/>
    </source>
</evidence>
<dbReference type="PROSITE" id="PS50909">
    <property type="entry name" value="GAT"/>
    <property type="match status" value="1"/>
</dbReference>
<keyword evidence="2" id="KW-0813">Transport</keyword>
<reference evidence="8" key="1">
    <citation type="submission" date="2023-01" db="EMBL/GenBank/DDBJ databases">
        <title>Key to firefly adult light organ development and bioluminescence: homeobox transcription factors regulate luciferase expression and transportation to peroxisome.</title>
        <authorList>
            <person name="Fu X."/>
        </authorList>
    </citation>
    <scope>NUCLEOTIDE SEQUENCE [LARGE SCALE GENOMIC DNA]</scope>
</reference>
<dbReference type="Gene3D" id="1.20.58.160">
    <property type="match status" value="1"/>
</dbReference>
<feature type="compositionally biased region" description="Basic and acidic residues" evidence="4">
    <location>
        <begin position="474"/>
        <end position="491"/>
    </location>
</feature>
<dbReference type="CDD" id="cd03565">
    <property type="entry name" value="VHS_Tom1_like"/>
    <property type="match status" value="1"/>
</dbReference>
<dbReference type="CDD" id="cd14233">
    <property type="entry name" value="GAT_TOM1_like"/>
    <property type="match status" value="1"/>
</dbReference>
<dbReference type="AlphaFoldDB" id="A0AAN7P805"/>
<evidence type="ECO:0000259" key="6">
    <source>
        <dbReference type="PROSITE" id="PS50909"/>
    </source>
</evidence>
<comment type="caution">
    <text evidence="7">The sequence shown here is derived from an EMBL/GenBank/DDBJ whole genome shotgun (WGS) entry which is preliminary data.</text>
</comment>
<dbReference type="SMART" id="SM00288">
    <property type="entry name" value="VHS"/>
    <property type="match status" value="1"/>
</dbReference>
<evidence type="ECO:0000313" key="7">
    <source>
        <dbReference type="EMBL" id="KAK4877016.1"/>
    </source>
</evidence>
<protein>
    <recommendedName>
        <fullName evidence="9">TOM1-like protein 2</fullName>
    </recommendedName>
</protein>
<proteinExistence type="inferred from homology"/>
<dbReference type="InterPro" id="IPR038425">
    <property type="entry name" value="GAT_sf"/>
</dbReference>
<dbReference type="InterPro" id="IPR004152">
    <property type="entry name" value="GAT_dom"/>
</dbReference>
<dbReference type="EMBL" id="JARPUR010000004">
    <property type="protein sequence ID" value="KAK4877016.1"/>
    <property type="molecule type" value="Genomic_DNA"/>
</dbReference>
<feature type="domain" description="VHS" evidence="5">
    <location>
        <begin position="24"/>
        <end position="157"/>
    </location>
</feature>
<dbReference type="PANTHER" id="PTHR13856">
    <property type="entry name" value="VHS DOMAIN CONTAINING PROTEIN FAMILY"/>
    <property type="match status" value="1"/>
</dbReference>
<dbReference type="InterPro" id="IPR002014">
    <property type="entry name" value="VHS_dom"/>
</dbReference>
<dbReference type="PROSITE" id="PS50179">
    <property type="entry name" value="VHS"/>
    <property type="match status" value="1"/>
</dbReference>
<feature type="region of interest" description="Disordered" evidence="4">
    <location>
        <begin position="454"/>
        <end position="491"/>
    </location>
</feature>
<dbReference type="Proteomes" id="UP001353858">
    <property type="component" value="Unassembled WGS sequence"/>
</dbReference>
<evidence type="ECO:0000256" key="3">
    <source>
        <dbReference type="ARBA" id="ARBA00022927"/>
    </source>
</evidence>
<keyword evidence="3" id="KW-0653">Protein transport</keyword>
<dbReference type="SUPFAM" id="SSF48464">
    <property type="entry name" value="ENTH/VHS domain"/>
    <property type="match status" value="1"/>
</dbReference>
<comment type="similarity">
    <text evidence="1">Belongs to the TOM1 family.</text>
</comment>
<dbReference type="InterPro" id="IPR014645">
    <property type="entry name" value="TOM1"/>
</dbReference>
<dbReference type="Pfam" id="PF03127">
    <property type="entry name" value="GAT"/>
    <property type="match status" value="1"/>
</dbReference>
<dbReference type="Pfam" id="PF00790">
    <property type="entry name" value="VHS"/>
    <property type="match status" value="1"/>
</dbReference>
<feature type="domain" description="GAT" evidence="6">
    <location>
        <begin position="207"/>
        <end position="295"/>
    </location>
</feature>
<evidence type="ECO:0000256" key="1">
    <source>
        <dbReference type="ARBA" id="ARBA00007708"/>
    </source>
</evidence>
<dbReference type="GO" id="GO:0035091">
    <property type="term" value="F:phosphatidylinositol binding"/>
    <property type="evidence" value="ECO:0007669"/>
    <property type="project" value="InterPro"/>
</dbReference>
<evidence type="ECO:0000313" key="8">
    <source>
        <dbReference type="Proteomes" id="UP001353858"/>
    </source>
</evidence>
<keyword evidence="8" id="KW-1185">Reference proteome</keyword>
<dbReference type="GO" id="GO:0030276">
    <property type="term" value="F:clathrin binding"/>
    <property type="evidence" value="ECO:0007669"/>
    <property type="project" value="TreeGrafter"/>
</dbReference>
<gene>
    <name evidence="7" type="ORF">RN001_009522</name>
</gene>
<dbReference type="Gene3D" id="1.25.40.90">
    <property type="match status" value="1"/>
</dbReference>
<dbReference type="GO" id="GO:0016020">
    <property type="term" value="C:membrane"/>
    <property type="evidence" value="ECO:0007669"/>
    <property type="project" value="TreeGrafter"/>
</dbReference>
<evidence type="ECO:0000256" key="4">
    <source>
        <dbReference type="SAM" id="MobiDB-lite"/>
    </source>
</evidence>
<evidence type="ECO:0008006" key="9">
    <source>
        <dbReference type="Google" id="ProtNLM"/>
    </source>
</evidence>
<sequence length="491" mass="53643">MSFFGTTLGGNPFSTPVGSKIEQATDGTLASENWALNMEICDLVNETEDGPKDAIKAIRKRLTQNAAKNYTVVMYTLTVLETCVKNCGKNFHILACSKDFVQELVKLIGPKNDPPQAIQDKILNLIQSWADAFRHQPELSGVVSVYQDLMNKGIEFPATDLDAMAPIFTPQRSVETVPVPVVAAETEIAHPPRQAVSSPTHGILTTEQRAKLQSELDVVQSNMVVFGEMLNEMQPGNEQTDELELLQELNTTCHGMQQRLVDLISQLSNDELTAELLRMNDDLNNLFLRYSRWEKNREAGGQSASAVLAKAMGPSIKPTVVSHGDDSLIDLGPPDLSDQFSNLNLSSISASAQLAQVGTVTARNGPKGDDEFDMFAQSRNATYDNVKTGGSSYKDNLNPDQISGGLSTVTQARHNQRDTDFDEMAAWLGDSNVKEESVTSSEFEKFLAERAAAAETLPTINTTSTIQESNPTDEGVRSRSKDNKKEGLLAL</sequence>
<dbReference type="SUPFAM" id="SSF89009">
    <property type="entry name" value="GAT-like domain"/>
    <property type="match status" value="1"/>
</dbReference>